<evidence type="ECO:0000313" key="2">
    <source>
        <dbReference type="EMBL" id="KAF2734718.1"/>
    </source>
</evidence>
<dbReference type="Gene3D" id="1.20.1280.50">
    <property type="match status" value="1"/>
</dbReference>
<dbReference type="OrthoDB" id="2520703at2759"/>
<name>A0A9P4QVK7_9PLEO</name>
<dbReference type="SUPFAM" id="SSF81383">
    <property type="entry name" value="F-box domain"/>
    <property type="match status" value="1"/>
</dbReference>
<dbReference type="AlphaFoldDB" id="A0A9P4QVK7"/>
<dbReference type="Pfam" id="PF12937">
    <property type="entry name" value="F-box-like"/>
    <property type="match status" value="1"/>
</dbReference>
<dbReference type="InterPro" id="IPR001810">
    <property type="entry name" value="F-box_dom"/>
</dbReference>
<gene>
    <name evidence="2" type="ORF">EJ04DRAFT_576689</name>
</gene>
<dbReference type="EMBL" id="ML996144">
    <property type="protein sequence ID" value="KAF2734718.1"/>
    <property type="molecule type" value="Genomic_DNA"/>
</dbReference>
<comment type="caution">
    <text evidence="2">The sequence shown here is derived from an EMBL/GenBank/DDBJ whole genome shotgun (WGS) entry which is preliminary data.</text>
</comment>
<evidence type="ECO:0000313" key="3">
    <source>
        <dbReference type="Proteomes" id="UP000799444"/>
    </source>
</evidence>
<dbReference type="Proteomes" id="UP000799444">
    <property type="component" value="Unassembled WGS sequence"/>
</dbReference>
<dbReference type="InterPro" id="IPR032675">
    <property type="entry name" value="LRR_dom_sf"/>
</dbReference>
<dbReference type="Gene3D" id="3.80.10.10">
    <property type="entry name" value="Ribonuclease Inhibitor"/>
    <property type="match status" value="1"/>
</dbReference>
<dbReference type="InterPro" id="IPR036047">
    <property type="entry name" value="F-box-like_dom_sf"/>
</dbReference>
<feature type="domain" description="F-box" evidence="1">
    <location>
        <begin position="6"/>
        <end position="51"/>
    </location>
</feature>
<proteinExistence type="predicted"/>
<evidence type="ECO:0000259" key="1">
    <source>
        <dbReference type="PROSITE" id="PS50181"/>
    </source>
</evidence>
<accession>A0A9P4QVK7</accession>
<keyword evidence="3" id="KW-1185">Reference proteome</keyword>
<protein>
    <recommendedName>
        <fullName evidence="1">F-box domain-containing protein</fullName>
    </recommendedName>
</protein>
<sequence>MSGIGGSALADVPNELLAHIAEYLPWEDIPSLMRTCRSYYQIAKPYLYKPYFSSEKGDPEKLLRTIVRDPELGKHIVEIEWTYPDSPPRKPWKIWKGDEFSRRSKLLRKLPRDEDGHFKLNKPAPLPASYYGGERALSRQELADMASHLGKLAVPPEHAEPLNKIKQAVVGKRYDNPEWLAALLMYTPNIERLTIKDVLPNIQERVWMDLVRYKVPMCTHSFSKLTAVTISVGGMDMTHLAPFFEMPSMRRLVVTDLLYFKSMLDQAITKDSMLKNLARRSSSIEHLALRHCQLDDDFVCWLIGLCRALKSFHYQWNEQKFYAQRYLRGPAHLDQYVHYVKLNSIDYERVTSALQPHADTLVELRLYAHGYSPRPTHVQVFTFLDRFPKLAIAHLQFCEDKNGNLRFCLPDSIEVLLLGLHWLTADRLDAVASALHTLAEIVANFPELRLVVLCADMDYSPRPWCEELQKVFHDVGKTFLVQDWGDLRPVWNAGLSFEELVEKRALMQDEVA</sequence>
<organism evidence="2 3">
    <name type="scientific">Polyplosphaeria fusca</name>
    <dbReference type="NCBI Taxonomy" id="682080"/>
    <lineage>
        <taxon>Eukaryota</taxon>
        <taxon>Fungi</taxon>
        <taxon>Dikarya</taxon>
        <taxon>Ascomycota</taxon>
        <taxon>Pezizomycotina</taxon>
        <taxon>Dothideomycetes</taxon>
        <taxon>Pleosporomycetidae</taxon>
        <taxon>Pleosporales</taxon>
        <taxon>Tetraplosphaeriaceae</taxon>
        <taxon>Polyplosphaeria</taxon>
    </lineage>
</organism>
<dbReference type="PROSITE" id="PS50181">
    <property type="entry name" value="FBOX"/>
    <property type="match status" value="1"/>
</dbReference>
<dbReference type="SUPFAM" id="SSF52047">
    <property type="entry name" value="RNI-like"/>
    <property type="match status" value="1"/>
</dbReference>
<reference evidence="2" key="1">
    <citation type="journal article" date="2020" name="Stud. Mycol.">
        <title>101 Dothideomycetes genomes: a test case for predicting lifestyles and emergence of pathogens.</title>
        <authorList>
            <person name="Haridas S."/>
            <person name="Albert R."/>
            <person name="Binder M."/>
            <person name="Bloem J."/>
            <person name="Labutti K."/>
            <person name="Salamov A."/>
            <person name="Andreopoulos B."/>
            <person name="Baker S."/>
            <person name="Barry K."/>
            <person name="Bills G."/>
            <person name="Bluhm B."/>
            <person name="Cannon C."/>
            <person name="Castanera R."/>
            <person name="Culley D."/>
            <person name="Daum C."/>
            <person name="Ezra D."/>
            <person name="Gonzalez J."/>
            <person name="Henrissat B."/>
            <person name="Kuo A."/>
            <person name="Liang C."/>
            <person name="Lipzen A."/>
            <person name="Lutzoni F."/>
            <person name="Magnuson J."/>
            <person name="Mondo S."/>
            <person name="Nolan M."/>
            <person name="Ohm R."/>
            <person name="Pangilinan J."/>
            <person name="Park H.-J."/>
            <person name="Ramirez L."/>
            <person name="Alfaro M."/>
            <person name="Sun H."/>
            <person name="Tritt A."/>
            <person name="Yoshinaga Y."/>
            <person name="Zwiers L.-H."/>
            <person name="Turgeon B."/>
            <person name="Goodwin S."/>
            <person name="Spatafora J."/>
            <person name="Crous P."/>
            <person name="Grigoriev I."/>
        </authorList>
    </citation>
    <scope>NUCLEOTIDE SEQUENCE</scope>
    <source>
        <strain evidence="2">CBS 125425</strain>
    </source>
</reference>